<feature type="region of interest" description="Disordered" evidence="1">
    <location>
        <begin position="24"/>
        <end position="66"/>
    </location>
</feature>
<evidence type="ECO:0000256" key="2">
    <source>
        <dbReference type="SAM" id="SignalP"/>
    </source>
</evidence>
<sequence>MLRIRAVLVAIVVAALGLATSARAADHPRRARPADAAAALRGVAERPLRRARHGADGEKGAAAGRR</sequence>
<keyword evidence="2" id="KW-0732">Signal</keyword>
<dbReference type="RefSeq" id="WP_318600070.1">
    <property type="nucleotide sequence ID" value="NZ_JAWSTH010000095.1"/>
</dbReference>
<proteinExistence type="predicted"/>
<reference evidence="4" key="1">
    <citation type="submission" date="2023-07" db="EMBL/GenBank/DDBJ databases">
        <title>Conexibacter stalactiti sp. nov., isolated from stalactites in a lava cave and emended description of the genus Conexibacter.</title>
        <authorList>
            <person name="Lee S.D."/>
        </authorList>
    </citation>
    <scope>NUCLEOTIDE SEQUENCE [LARGE SCALE GENOMIC DNA]</scope>
    <source>
        <strain evidence="4">KCTC 39840</strain>
    </source>
</reference>
<keyword evidence="4" id="KW-1185">Reference proteome</keyword>
<dbReference type="Proteomes" id="UP001284601">
    <property type="component" value="Unassembled WGS sequence"/>
</dbReference>
<protein>
    <submittedName>
        <fullName evidence="3">Uncharacterized protein</fullName>
    </submittedName>
</protein>
<evidence type="ECO:0000313" key="4">
    <source>
        <dbReference type="Proteomes" id="UP001284601"/>
    </source>
</evidence>
<evidence type="ECO:0000256" key="1">
    <source>
        <dbReference type="SAM" id="MobiDB-lite"/>
    </source>
</evidence>
<comment type="caution">
    <text evidence="3">The sequence shown here is derived from an EMBL/GenBank/DDBJ whole genome shotgun (WGS) entry which is preliminary data.</text>
</comment>
<organism evidence="3 4">
    <name type="scientific">Conexibacter stalactiti</name>
    <dbReference type="NCBI Taxonomy" id="1940611"/>
    <lineage>
        <taxon>Bacteria</taxon>
        <taxon>Bacillati</taxon>
        <taxon>Actinomycetota</taxon>
        <taxon>Thermoleophilia</taxon>
        <taxon>Solirubrobacterales</taxon>
        <taxon>Conexibacteraceae</taxon>
        <taxon>Conexibacter</taxon>
    </lineage>
</organism>
<dbReference type="EMBL" id="JAWSTH010000095">
    <property type="protein sequence ID" value="MDW5597604.1"/>
    <property type="molecule type" value="Genomic_DNA"/>
</dbReference>
<name>A0ABU4HZW2_9ACTN</name>
<gene>
    <name evidence="3" type="ORF">R7226_24855</name>
</gene>
<feature type="signal peptide" evidence="2">
    <location>
        <begin position="1"/>
        <end position="24"/>
    </location>
</feature>
<accession>A0ABU4HZW2</accession>
<feature type="compositionally biased region" description="Basic and acidic residues" evidence="1">
    <location>
        <begin position="43"/>
        <end position="59"/>
    </location>
</feature>
<evidence type="ECO:0000313" key="3">
    <source>
        <dbReference type="EMBL" id="MDW5597604.1"/>
    </source>
</evidence>
<feature type="chain" id="PRO_5046200853" evidence="2">
    <location>
        <begin position="25"/>
        <end position="66"/>
    </location>
</feature>